<name>Q06GA5_9NOCA</name>
<dbReference type="EMBL" id="DQ888171">
    <property type="protein sequence ID" value="ABI79406.1"/>
    <property type="molecule type" value="Genomic_DNA"/>
</dbReference>
<sequence>MTHDSAFDAVRGYLLQKPFLFNTVRVLHQTCQSCAGVLDDAAWVRCRECDEYARTSATADVVGSMVYGIKNAQSGYIMHGYKRPTPSVEHHRVVSSLIRLGIYEHKRCADRIVGIEAKRWATVPSTQGRTNHPFRTILHELGLNNAELVVSPSPTVTSTRDIAPENYVLGGPVPEGGHVMVLDDTWTSGGHAQSLSVALKRAGVGAVSILTVARWLNPAWGRGQQVVSNHITNRTYDPSLCPWTGGPCP</sequence>
<evidence type="ECO:0008006" key="2">
    <source>
        <dbReference type="Google" id="ProtNLM"/>
    </source>
</evidence>
<gene>
    <name evidence="1" type="ORF">PNSL1.078</name>
</gene>
<keyword evidence="1" id="KW-0614">Plasmid</keyword>
<geneLocation type="plasmid" evidence="1">
    <name>pNSL1</name>
</geneLocation>
<reference evidence="1" key="1">
    <citation type="submission" date="2006-08" db="EMBL/GenBank/DDBJ databases">
        <title>The complete nucleotide sequence of Nocardia linear plasmid pNSL1.</title>
        <authorList>
            <person name="Zhu Y."/>
            <person name="Xu M."/>
            <person name="Qin Z."/>
        </authorList>
    </citation>
    <scope>NUCLEOTIDE SEQUENCE</scope>
    <source>
        <strain evidence="1">NS1</strain>
        <plasmid evidence="1">pNSL1</plasmid>
    </source>
</reference>
<evidence type="ECO:0000313" key="1">
    <source>
        <dbReference type="EMBL" id="ABI79406.1"/>
    </source>
</evidence>
<organism evidence="1">
    <name type="scientific">Rhodococcus sp. NS1</name>
    <dbReference type="NCBI Taxonomy" id="402236"/>
    <lineage>
        <taxon>Bacteria</taxon>
        <taxon>Bacillati</taxon>
        <taxon>Actinomycetota</taxon>
        <taxon>Actinomycetes</taxon>
        <taxon>Mycobacteriales</taxon>
        <taxon>Nocardiaceae</taxon>
        <taxon>Rhodococcus</taxon>
    </lineage>
</organism>
<proteinExistence type="predicted"/>
<protein>
    <recommendedName>
        <fullName evidence="2">Phosphoribosyltransferase domain-containing protein</fullName>
    </recommendedName>
</protein>
<dbReference type="SUPFAM" id="SSF53271">
    <property type="entry name" value="PRTase-like"/>
    <property type="match status" value="1"/>
</dbReference>
<dbReference type="Gene3D" id="3.40.50.2020">
    <property type="match status" value="1"/>
</dbReference>
<accession>Q06GA5</accession>
<dbReference type="AlphaFoldDB" id="Q06GA5"/>
<dbReference type="RefSeq" id="WP_012477006.1">
    <property type="nucleotide sequence ID" value="NC_010850.1"/>
</dbReference>
<dbReference type="InterPro" id="IPR029057">
    <property type="entry name" value="PRTase-like"/>
</dbReference>